<dbReference type="Proteomes" id="UP000377595">
    <property type="component" value="Unassembled WGS sequence"/>
</dbReference>
<sequence length="64" mass="6221">MGATPVRAMPGPESDTTPWAGPGSAAMAVGAMPESDTTPWAGPGLGAMAVGVRGPSDSGQRLVV</sequence>
<dbReference type="AlphaFoldDB" id="A0A5M3XP49"/>
<organism evidence="2 3">
    <name type="scientific">Acrocarpospora pleiomorpha</name>
    <dbReference type="NCBI Taxonomy" id="90975"/>
    <lineage>
        <taxon>Bacteria</taxon>
        <taxon>Bacillati</taxon>
        <taxon>Actinomycetota</taxon>
        <taxon>Actinomycetes</taxon>
        <taxon>Streptosporangiales</taxon>
        <taxon>Streptosporangiaceae</taxon>
        <taxon>Acrocarpospora</taxon>
    </lineage>
</organism>
<evidence type="ECO:0000313" key="3">
    <source>
        <dbReference type="Proteomes" id="UP000377595"/>
    </source>
</evidence>
<feature type="region of interest" description="Disordered" evidence="1">
    <location>
        <begin position="1"/>
        <end position="43"/>
    </location>
</feature>
<reference evidence="2 3" key="1">
    <citation type="submission" date="2019-10" db="EMBL/GenBank/DDBJ databases">
        <title>Whole genome shotgun sequence of Acrocarpospora pleiomorpha NBRC 16267.</title>
        <authorList>
            <person name="Ichikawa N."/>
            <person name="Kimura A."/>
            <person name="Kitahashi Y."/>
            <person name="Komaki H."/>
            <person name="Oguchi A."/>
        </authorList>
    </citation>
    <scope>NUCLEOTIDE SEQUENCE [LARGE SCALE GENOMIC DNA]</scope>
    <source>
        <strain evidence="2 3">NBRC 16267</strain>
    </source>
</reference>
<comment type="caution">
    <text evidence="2">The sequence shown here is derived from an EMBL/GenBank/DDBJ whole genome shotgun (WGS) entry which is preliminary data.</text>
</comment>
<keyword evidence="3" id="KW-1185">Reference proteome</keyword>
<accession>A0A5M3XP49</accession>
<evidence type="ECO:0000256" key="1">
    <source>
        <dbReference type="SAM" id="MobiDB-lite"/>
    </source>
</evidence>
<protein>
    <submittedName>
        <fullName evidence="2">Uncharacterized protein</fullName>
    </submittedName>
</protein>
<dbReference type="EMBL" id="BLAF01000019">
    <property type="protein sequence ID" value="GES20923.1"/>
    <property type="molecule type" value="Genomic_DNA"/>
</dbReference>
<evidence type="ECO:0000313" key="2">
    <source>
        <dbReference type="EMBL" id="GES20923.1"/>
    </source>
</evidence>
<name>A0A5M3XP49_9ACTN</name>
<proteinExistence type="predicted"/>
<gene>
    <name evidence="2" type="ORF">Aple_038190</name>
</gene>